<sequence length="118" mass="12497">MGSGRRLTAARPAPAAPGRDQTEGVTGMINLDLPDRISVTADTPLAAALRQHPDRALRITATRLRRLEVPLVQMLLAAAADRRRRGIGLVLAGLTAAQADRLAALGVTPAMLTMERAE</sequence>
<name>A0A2T4J584_FUSBL</name>
<dbReference type="AlphaFoldDB" id="A0A2T4J584"/>
<keyword evidence="4" id="KW-1185">Reference proteome</keyword>
<accession>A0A2T4J584</accession>
<evidence type="ECO:0000259" key="2">
    <source>
        <dbReference type="Pfam" id="PF13466"/>
    </source>
</evidence>
<dbReference type="Proteomes" id="UP000241362">
    <property type="component" value="Unassembled WGS sequence"/>
</dbReference>
<reference evidence="3 4" key="1">
    <citation type="submission" date="2018-03" db="EMBL/GenBank/DDBJ databases">
        <title>Rhodobacter blasticus.</title>
        <authorList>
            <person name="Meyer T.E."/>
            <person name="Miller S."/>
            <person name="Lodha T."/>
            <person name="Gandham S."/>
            <person name="Chintalapati S."/>
            <person name="Chintalapati V.R."/>
        </authorList>
    </citation>
    <scope>NUCLEOTIDE SEQUENCE [LARGE SCALE GENOMIC DNA]</scope>
    <source>
        <strain evidence="3 4">DSM 2131</strain>
    </source>
</reference>
<comment type="caution">
    <text evidence="3">The sequence shown here is derived from an EMBL/GenBank/DDBJ whole genome shotgun (WGS) entry which is preliminary data.</text>
</comment>
<dbReference type="EMBL" id="PZKE01000020">
    <property type="protein sequence ID" value="PTE13060.1"/>
    <property type="molecule type" value="Genomic_DNA"/>
</dbReference>
<evidence type="ECO:0000313" key="3">
    <source>
        <dbReference type="EMBL" id="PTE13060.1"/>
    </source>
</evidence>
<proteinExistence type="predicted"/>
<feature type="region of interest" description="Disordered" evidence="1">
    <location>
        <begin position="1"/>
        <end position="26"/>
    </location>
</feature>
<evidence type="ECO:0000313" key="4">
    <source>
        <dbReference type="Proteomes" id="UP000241362"/>
    </source>
</evidence>
<organism evidence="3 4">
    <name type="scientific">Fuscovulum blasticum DSM 2131</name>
    <dbReference type="NCBI Taxonomy" id="1188250"/>
    <lineage>
        <taxon>Bacteria</taxon>
        <taxon>Pseudomonadati</taxon>
        <taxon>Pseudomonadota</taxon>
        <taxon>Alphaproteobacteria</taxon>
        <taxon>Rhodobacterales</taxon>
        <taxon>Paracoccaceae</taxon>
        <taxon>Pseudogemmobacter</taxon>
    </lineage>
</organism>
<dbReference type="Pfam" id="PF13466">
    <property type="entry name" value="STAS_2"/>
    <property type="match status" value="1"/>
</dbReference>
<dbReference type="InterPro" id="IPR058548">
    <property type="entry name" value="MlaB-like_STAS"/>
</dbReference>
<evidence type="ECO:0000256" key="1">
    <source>
        <dbReference type="SAM" id="MobiDB-lite"/>
    </source>
</evidence>
<gene>
    <name evidence="3" type="ORF">C5F44_15515</name>
</gene>
<feature type="domain" description="MlaB-like STAS" evidence="2">
    <location>
        <begin position="31"/>
        <end position="107"/>
    </location>
</feature>
<protein>
    <recommendedName>
        <fullName evidence="2">MlaB-like STAS domain-containing protein</fullName>
    </recommendedName>
</protein>